<dbReference type="OrthoDB" id="1394818at2759"/>
<feature type="chain" id="PRO_5025333022" description="Leucine-rich repeat-containing N-terminal plant-type domain-containing protein" evidence="8">
    <location>
        <begin position="29"/>
        <end position="129"/>
    </location>
</feature>
<keyword evidence="10" id="KW-1185">Reference proteome</keyword>
<evidence type="ECO:0000313" key="9">
    <source>
        <dbReference type="EMBL" id="CAA7049511.1"/>
    </source>
</evidence>
<dbReference type="AlphaFoldDB" id="A0A6D2KMS6"/>
<keyword evidence="6" id="KW-0675">Receptor</keyword>
<evidence type="ECO:0000313" key="10">
    <source>
        <dbReference type="Proteomes" id="UP000467841"/>
    </source>
</evidence>
<comment type="caution">
    <text evidence="9">The sequence shown here is derived from an EMBL/GenBank/DDBJ whole genome shotgun (WGS) entry which is preliminary data.</text>
</comment>
<reference evidence="9" key="1">
    <citation type="submission" date="2020-01" db="EMBL/GenBank/DDBJ databases">
        <authorList>
            <person name="Mishra B."/>
        </authorList>
    </citation>
    <scope>NUCLEOTIDE SEQUENCE [LARGE SCALE GENOMIC DNA]</scope>
</reference>
<organism evidence="9 10">
    <name type="scientific">Microthlaspi erraticum</name>
    <dbReference type="NCBI Taxonomy" id="1685480"/>
    <lineage>
        <taxon>Eukaryota</taxon>
        <taxon>Viridiplantae</taxon>
        <taxon>Streptophyta</taxon>
        <taxon>Embryophyta</taxon>
        <taxon>Tracheophyta</taxon>
        <taxon>Spermatophyta</taxon>
        <taxon>Magnoliopsida</taxon>
        <taxon>eudicotyledons</taxon>
        <taxon>Gunneridae</taxon>
        <taxon>Pentapetalae</taxon>
        <taxon>rosids</taxon>
        <taxon>malvids</taxon>
        <taxon>Brassicales</taxon>
        <taxon>Brassicaceae</taxon>
        <taxon>Coluteocarpeae</taxon>
        <taxon>Microthlaspi</taxon>
    </lineage>
</organism>
<dbReference type="PANTHER" id="PTHR48061:SF2">
    <property type="entry name" value="RECEPTOR LIKE PROTEIN 30-LIKE"/>
    <property type="match status" value="1"/>
</dbReference>
<evidence type="ECO:0000256" key="7">
    <source>
        <dbReference type="ARBA" id="ARBA00023180"/>
    </source>
</evidence>
<gene>
    <name evidence="9" type="ORF">MERR_LOCUS36746</name>
</gene>
<accession>A0A6D2KMS6</accession>
<evidence type="ECO:0000256" key="2">
    <source>
        <dbReference type="ARBA" id="ARBA00022692"/>
    </source>
</evidence>
<evidence type="ECO:0000256" key="4">
    <source>
        <dbReference type="ARBA" id="ARBA00022989"/>
    </source>
</evidence>
<evidence type="ECO:0000256" key="1">
    <source>
        <dbReference type="ARBA" id="ARBA00004479"/>
    </source>
</evidence>
<dbReference type="Gene3D" id="3.80.10.10">
    <property type="entry name" value="Ribonuclease Inhibitor"/>
    <property type="match status" value="1"/>
</dbReference>
<keyword evidence="5" id="KW-0472">Membrane</keyword>
<evidence type="ECO:0008006" key="11">
    <source>
        <dbReference type="Google" id="ProtNLM"/>
    </source>
</evidence>
<keyword evidence="2" id="KW-0812">Transmembrane</keyword>
<keyword evidence="7" id="KW-0325">Glycoprotein</keyword>
<keyword evidence="4" id="KW-1133">Transmembrane helix</keyword>
<dbReference type="PANTHER" id="PTHR48061">
    <property type="entry name" value="LEUCINE-RICH REPEAT RECEPTOR PROTEIN KINASE EMS1-LIKE-RELATED"/>
    <property type="match status" value="1"/>
</dbReference>
<feature type="signal peptide" evidence="8">
    <location>
        <begin position="1"/>
        <end position="28"/>
    </location>
</feature>
<evidence type="ECO:0000256" key="3">
    <source>
        <dbReference type="ARBA" id="ARBA00022729"/>
    </source>
</evidence>
<evidence type="ECO:0000256" key="5">
    <source>
        <dbReference type="ARBA" id="ARBA00023136"/>
    </source>
</evidence>
<keyword evidence="3 8" id="KW-0732">Signal</keyword>
<dbReference type="Proteomes" id="UP000467841">
    <property type="component" value="Unassembled WGS sequence"/>
</dbReference>
<sequence>MMAMSKSCMRLHFLLLLLLCCVVPSSFAFNSKSPVVGLVACRPHQTEAFTQFKNEFNTRHCNHSDNFNGVWCHNSTGAVTKLKLSACLSGALMPNSSLFKFHHLRFLNLSGNNFISSSLPSEFGNLNKL</sequence>
<evidence type="ECO:0000256" key="6">
    <source>
        <dbReference type="ARBA" id="ARBA00023170"/>
    </source>
</evidence>
<dbReference type="InterPro" id="IPR032675">
    <property type="entry name" value="LRR_dom_sf"/>
</dbReference>
<comment type="subcellular location">
    <subcellularLocation>
        <location evidence="1">Membrane</location>
        <topology evidence="1">Single-pass type I membrane protein</topology>
    </subcellularLocation>
</comment>
<proteinExistence type="predicted"/>
<dbReference type="InterPro" id="IPR046956">
    <property type="entry name" value="RLP23-like"/>
</dbReference>
<name>A0A6D2KMS6_9BRAS</name>
<dbReference type="EMBL" id="CACVBM020001418">
    <property type="protein sequence ID" value="CAA7049511.1"/>
    <property type="molecule type" value="Genomic_DNA"/>
</dbReference>
<dbReference type="SUPFAM" id="SSF52058">
    <property type="entry name" value="L domain-like"/>
    <property type="match status" value="1"/>
</dbReference>
<dbReference type="GO" id="GO:0016020">
    <property type="term" value="C:membrane"/>
    <property type="evidence" value="ECO:0007669"/>
    <property type="project" value="UniProtKB-SubCell"/>
</dbReference>
<evidence type="ECO:0000256" key="8">
    <source>
        <dbReference type="SAM" id="SignalP"/>
    </source>
</evidence>
<protein>
    <recommendedName>
        <fullName evidence="11">Leucine-rich repeat-containing N-terminal plant-type domain-containing protein</fullName>
    </recommendedName>
</protein>